<evidence type="ECO:0000256" key="5">
    <source>
        <dbReference type="ARBA" id="ARBA00012943"/>
    </source>
</evidence>
<keyword evidence="20" id="KW-1185">Reference proteome</keyword>
<organism evidence="19 20">
    <name type="scientific">Dyella jejuensis</name>
    <dbReference type="NCBI Taxonomy" id="1432009"/>
    <lineage>
        <taxon>Bacteria</taxon>
        <taxon>Pseudomonadati</taxon>
        <taxon>Pseudomonadota</taxon>
        <taxon>Gammaproteobacteria</taxon>
        <taxon>Lysobacterales</taxon>
        <taxon>Rhodanobacteraceae</taxon>
        <taxon>Dyella</taxon>
    </lineage>
</organism>
<accession>A0ABW8JLF1</accession>
<dbReference type="InterPro" id="IPR029035">
    <property type="entry name" value="DHS-like_NAD/FAD-binding_dom"/>
</dbReference>
<dbReference type="EC" id="7.1.1.1" evidence="5 16"/>
<comment type="subunit">
    <text evidence="4">Heterodimer of an alpha and a beta chain.</text>
</comment>
<dbReference type="PANTHER" id="PTHR44758">
    <property type="entry name" value="NAD(P) TRANSHYDROGENASE SUBUNIT BETA"/>
    <property type="match status" value="1"/>
</dbReference>
<evidence type="ECO:0000313" key="20">
    <source>
        <dbReference type="Proteomes" id="UP001620461"/>
    </source>
</evidence>
<evidence type="ECO:0000256" key="7">
    <source>
        <dbReference type="ARBA" id="ARBA00022475"/>
    </source>
</evidence>
<dbReference type="Gene3D" id="3.40.50.1220">
    <property type="entry name" value="TPP-binding domain"/>
    <property type="match status" value="1"/>
</dbReference>
<comment type="subcellular location">
    <subcellularLocation>
        <location evidence="2">Cell inner membrane</location>
        <topology evidence="2">Multi-pass membrane protein</topology>
    </subcellularLocation>
</comment>
<proteinExistence type="inferred from homology"/>
<evidence type="ECO:0000313" key="19">
    <source>
        <dbReference type="EMBL" id="MFK2901299.1"/>
    </source>
</evidence>
<evidence type="ECO:0000256" key="13">
    <source>
        <dbReference type="ARBA" id="ARBA00023027"/>
    </source>
</evidence>
<evidence type="ECO:0000259" key="18">
    <source>
        <dbReference type="Pfam" id="PF02233"/>
    </source>
</evidence>
<keyword evidence="13 16" id="KW-0520">NAD</keyword>
<keyword evidence="8 16" id="KW-0997">Cell inner membrane</keyword>
<dbReference type="PIRSF" id="PIRSF000204">
    <property type="entry name" value="PNTB"/>
    <property type="match status" value="1"/>
</dbReference>
<evidence type="ECO:0000256" key="16">
    <source>
        <dbReference type="PIRNR" id="PIRNR000204"/>
    </source>
</evidence>
<dbReference type="InterPro" id="IPR034300">
    <property type="entry name" value="PNTB-like"/>
</dbReference>
<feature type="transmembrane region" description="Helical" evidence="17">
    <location>
        <begin position="214"/>
        <end position="234"/>
    </location>
</feature>
<comment type="similarity">
    <text evidence="3 16">Belongs to the PNT beta subunit family.</text>
</comment>
<feature type="transmembrane region" description="Helical" evidence="17">
    <location>
        <begin position="60"/>
        <end position="77"/>
    </location>
</feature>
<sequence>MVWPLTLIDACYFLAALLFILGLKRMSSPRTARVGIVWAGVGMVLAVVATLLLPDMAHRELIIAAVLIGVAAAWWTGRRVAMTAMPQMVALYNGMGGGAAAAIGACELIGHVQDFAVLRGVAAPATYPLTPESWSPLHGMIAIVPLSPVALALGVLGALIGSVSFSGSLIAFAKLQGWLDRRFVFPGQRAVNMLVLAGAVAIGAMLVAGHVTLALIGVFFALALLFGVLMTLPIGGADMPVVISLYNAFTGLAVAFEGYVLHNEAMIIAGMVVGAAGTLLTQLMAKAMNRSIGNVLFGSFGAGAGTATQAIAGSQKPIEAADAAVMMAYAERVVVVPGYGMAVAQAQHKVWEFAQLLIARGVKVKFAIHPVAGRMPGHMNVLLAEAGVPYDLIVDMEDINPEFPVTDVALVIGANDVVNPVAKTDPASPIYGMPILDVADARHVIVVKRGKGTGFAGIENALFYADNARMLYGDGQAAAAQLVSELKTLDG</sequence>
<comment type="function">
    <text evidence="1 16">The transhydrogenation between NADH and NADP is coupled to respiration and ATP hydrolysis and functions as a proton pump across the membrane.</text>
</comment>
<evidence type="ECO:0000256" key="17">
    <source>
        <dbReference type="SAM" id="Phobius"/>
    </source>
</evidence>
<evidence type="ECO:0000256" key="12">
    <source>
        <dbReference type="ARBA" id="ARBA00022989"/>
    </source>
</evidence>
<evidence type="ECO:0000256" key="10">
    <source>
        <dbReference type="ARBA" id="ARBA00022857"/>
    </source>
</evidence>
<evidence type="ECO:0000256" key="6">
    <source>
        <dbReference type="ARBA" id="ARBA00014581"/>
    </source>
</evidence>
<feature type="transmembrane region" description="Helical" evidence="17">
    <location>
        <begin position="266"/>
        <end position="285"/>
    </location>
</feature>
<reference evidence="19 20" key="1">
    <citation type="submission" date="2020-10" db="EMBL/GenBank/DDBJ databases">
        <title>Phylogeny of dyella-like bacteria.</title>
        <authorList>
            <person name="Fu J."/>
        </authorList>
    </citation>
    <scope>NUCLEOTIDE SEQUENCE [LARGE SCALE GENOMIC DNA]</scope>
    <source>
        <strain evidence="19 20">JP1</strain>
    </source>
</reference>
<keyword evidence="12 17" id="KW-1133">Transmembrane helix</keyword>
<evidence type="ECO:0000256" key="8">
    <source>
        <dbReference type="ARBA" id="ARBA00022519"/>
    </source>
</evidence>
<feature type="transmembrane region" description="Helical" evidence="17">
    <location>
        <begin position="241"/>
        <end position="260"/>
    </location>
</feature>
<evidence type="ECO:0000256" key="3">
    <source>
        <dbReference type="ARBA" id="ARBA00007919"/>
    </source>
</evidence>
<keyword evidence="9 17" id="KW-0812">Transmembrane</keyword>
<keyword evidence="10 16" id="KW-0521">NADP</keyword>
<feature type="transmembrane region" description="Helical" evidence="17">
    <location>
        <begin position="190"/>
        <end position="208"/>
    </location>
</feature>
<keyword evidence="11 16" id="KW-1278">Translocase</keyword>
<dbReference type="SUPFAM" id="SSF52467">
    <property type="entry name" value="DHS-like NAD/FAD-binding domain"/>
    <property type="match status" value="1"/>
</dbReference>
<evidence type="ECO:0000256" key="14">
    <source>
        <dbReference type="ARBA" id="ARBA00023136"/>
    </source>
</evidence>
<dbReference type="Proteomes" id="UP001620461">
    <property type="component" value="Unassembled WGS sequence"/>
</dbReference>
<dbReference type="InterPro" id="IPR012136">
    <property type="entry name" value="NADH_DH_b"/>
</dbReference>
<dbReference type="Pfam" id="PF02233">
    <property type="entry name" value="PNTB"/>
    <property type="match status" value="1"/>
</dbReference>
<gene>
    <name evidence="19" type="ORF">ISP15_13230</name>
</gene>
<evidence type="ECO:0000256" key="9">
    <source>
        <dbReference type="ARBA" id="ARBA00022692"/>
    </source>
</evidence>
<feature type="transmembrane region" description="Helical" evidence="17">
    <location>
        <begin position="89"/>
        <end position="110"/>
    </location>
</feature>
<dbReference type="PANTHER" id="PTHR44758:SF1">
    <property type="entry name" value="NAD(P) TRANSHYDROGENASE SUBUNIT BETA"/>
    <property type="match status" value="1"/>
</dbReference>
<feature type="transmembrane region" description="Helical" evidence="17">
    <location>
        <begin position="6"/>
        <end position="23"/>
    </location>
</feature>
<comment type="caution">
    <text evidence="19">The sequence shown here is derived from an EMBL/GenBank/DDBJ whole genome shotgun (WGS) entry which is preliminary data.</text>
</comment>
<evidence type="ECO:0000256" key="1">
    <source>
        <dbReference type="ARBA" id="ARBA00003943"/>
    </source>
</evidence>
<comment type="catalytic activity">
    <reaction evidence="15 16">
        <text>NAD(+) + NADPH + H(+)(in) = NADH + NADP(+) + H(+)(out)</text>
        <dbReference type="Rhea" id="RHEA:47992"/>
        <dbReference type="ChEBI" id="CHEBI:15378"/>
        <dbReference type="ChEBI" id="CHEBI:57540"/>
        <dbReference type="ChEBI" id="CHEBI:57783"/>
        <dbReference type="ChEBI" id="CHEBI:57945"/>
        <dbReference type="ChEBI" id="CHEBI:58349"/>
        <dbReference type="EC" id="7.1.1.1"/>
    </reaction>
</comment>
<evidence type="ECO:0000256" key="2">
    <source>
        <dbReference type="ARBA" id="ARBA00004429"/>
    </source>
</evidence>
<keyword evidence="14 16" id="KW-0472">Membrane</keyword>
<evidence type="ECO:0000256" key="11">
    <source>
        <dbReference type="ARBA" id="ARBA00022967"/>
    </source>
</evidence>
<dbReference type="RefSeq" id="WP_404548346.1">
    <property type="nucleotide sequence ID" value="NZ_JADIKJ010000015.1"/>
</dbReference>
<feature type="domain" description="NADP transhydrogenase beta-like" evidence="18">
    <location>
        <begin position="9"/>
        <end position="484"/>
    </location>
</feature>
<dbReference type="EMBL" id="JADIKJ010000015">
    <property type="protein sequence ID" value="MFK2901299.1"/>
    <property type="molecule type" value="Genomic_DNA"/>
</dbReference>
<protein>
    <recommendedName>
        <fullName evidence="6 16">NAD(P) transhydrogenase subunit beta</fullName>
        <ecNumber evidence="5 16">7.1.1.1</ecNumber>
    </recommendedName>
    <alternativeName>
        <fullName evidence="16">Nicotinamide nucleotide transhydrogenase subunit beta</fullName>
    </alternativeName>
</protein>
<feature type="transmembrane region" description="Helical" evidence="17">
    <location>
        <begin position="35"/>
        <end position="54"/>
    </location>
</feature>
<keyword evidence="7 16" id="KW-1003">Cell membrane</keyword>
<evidence type="ECO:0000256" key="15">
    <source>
        <dbReference type="ARBA" id="ARBA00048202"/>
    </source>
</evidence>
<evidence type="ECO:0000256" key="4">
    <source>
        <dbReference type="ARBA" id="ARBA00011870"/>
    </source>
</evidence>
<feature type="transmembrane region" description="Helical" evidence="17">
    <location>
        <begin position="137"/>
        <end position="170"/>
    </location>
</feature>
<name>A0ABW8JLF1_9GAMM</name>